<dbReference type="RefSeq" id="WP_081815456.1">
    <property type="nucleotide sequence ID" value="NZ_JBQKGB010000016.1"/>
</dbReference>
<keyword evidence="3" id="KW-1003">Cell membrane</keyword>
<evidence type="ECO:0000256" key="6">
    <source>
        <dbReference type="ARBA" id="ARBA00022989"/>
    </source>
</evidence>
<dbReference type="GO" id="GO:0022857">
    <property type="term" value="F:transmembrane transporter activity"/>
    <property type="evidence" value="ECO:0007669"/>
    <property type="project" value="InterPro"/>
</dbReference>
<dbReference type="AlphaFoldDB" id="A0A086ZIN7"/>
<name>A0A086ZIN7_9BIFI</name>
<organism evidence="10 11">
    <name type="scientific">Bifidobacterium boum</name>
    <dbReference type="NCBI Taxonomy" id="78343"/>
    <lineage>
        <taxon>Bacteria</taxon>
        <taxon>Bacillati</taxon>
        <taxon>Actinomycetota</taxon>
        <taxon>Actinomycetes</taxon>
        <taxon>Bifidobacteriales</taxon>
        <taxon>Bifidobacteriaceae</taxon>
        <taxon>Bifidobacterium</taxon>
    </lineage>
</organism>
<dbReference type="GO" id="GO:0006865">
    <property type="term" value="P:amino acid transport"/>
    <property type="evidence" value="ECO:0007669"/>
    <property type="project" value="UniProtKB-KW"/>
</dbReference>
<evidence type="ECO:0000256" key="2">
    <source>
        <dbReference type="ARBA" id="ARBA00022448"/>
    </source>
</evidence>
<evidence type="ECO:0000313" key="11">
    <source>
        <dbReference type="Proteomes" id="UP000029093"/>
    </source>
</evidence>
<keyword evidence="11" id="KW-1185">Reference proteome</keyword>
<dbReference type="OrthoDB" id="92598at2"/>
<dbReference type="EMBL" id="JGYQ01000016">
    <property type="protein sequence ID" value="KFI46387.1"/>
    <property type="molecule type" value="Genomic_DNA"/>
</dbReference>
<dbReference type="PANTHER" id="PTHR30614">
    <property type="entry name" value="MEMBRANE COMPONENT OF AMINO ACID ABC TRANSPORTER"/>
    <property type="match status" value="1"/>
</dbReference>
<feature type="transmembrane region" description="Helical" evidence="8">
    <location>
        <begin position="56"/>
        <end position="77"/>
    </location>
</feature>
<evidence type="ECO:0000256" key="1">
    <source>
        <dbReference type="ARBA" id="ARBA00004651"/>
    </source>
</evidence>
<keyword evidence="4 8" id="KW-0812">Transmembrane</keyword>
<comment type="subcellular location">
    <subcellularLocation>
        <location evidence="1 8">Cell membrane</location>
        <topology evidence="1 8">Multi-pass membrane protein</topology>
    </subcellularLocation>
</comment>
<dbReference type="InterPro" id="IPR035906">
    <property type="entry name" value="MetI-like_sf"/>
</dbReference>
<feature type="domain" description="ABC transmembrane type-1" evidence="9">
    <location>
        <begin position="21"/>
        <end position="217"/>
    </location>
</feature>
<dbReference type="CDD" id="cd06261">
    <property type="entry name" value="TM_PBP2"/>
    <property type="match status" value="1"/>
</dbReference>
<dbReference type="Pfam" id="PF00528">
    <property type="entry name" value="BPD_transp_1"/>
    <property type="match status" value="1"/>
</dbReference>
<dbReference type="InterPro" id="IPR000515">
    <property type="entry name" value="MetI-like"/>
</dbReference>
<dbReference type="PANTHER" id="PTHR30614:SF0">
    <property type="entry name" value="L-CYSTINE TRANSPORT SYSTEM PERMEASE PROTEIN TCYL"/>
    <property type="match status" value="1"/>
</dbReference>
<keyword evidence="6 8" id="KW-1133">Transmembrane helix</keyword>
<feature type="transmembrane region" description="Helical" evidence="8">
    <location>
        <begin position="198"/>
        <end position="217"/>
    </location>
</feature>
<comment type="caution">
    <text evidence="10">The sequence shown here is derived from an EMBL/GenBank/DDBJ whole genome shotgun (WGS) entry which is preliminary data.</text>
</comment>
<dbReference type="InterPro" id="IPR043429">
    <property type="entry name" value="ArtM/GltK/GlnP/TcyL/YhdX-like"/>
</dbReference>
<evidence type="ECO:0000256" key="5">
    <source>
        <dbReference type="ARBA" id="ARBA00022970"/>
    </source>
</evidence>
<dbReference type="InterPro" id="IPR010065">
    <property type="entry name" value="AA_ABC_transptr_permease_3TM"/>
</dbReference>
<keyword evidence="5" id="KW-0029">Amino-acid transport</keyword>
<reference evidence="10 11" key="1">
    <citation type="submission" date="2014-03" db="EMBL/GenBank/DDBJ databases">
        <title>Genomics of Bifidobacteria.</title>
        <authorList>
            <person name="Ventura M."/>
            <person name="Milani C."/>
            <person name="Lugli G.A."/>
        </authorList>
    </citation>
    <scope>NUCLEOTIDE SEQUENCE [LARGE SCALE GENOMIC DNA]</scope>
    <source>
        <strain evidence="10 11">LMG 10736</strain>
    </source>
</reference>
<dbReference type="Gene3D" id="1.10.3720.10">
    <property type="entry name" value="MetI-like"/>
    <property type="match status" value="1"/>
</dbReference>
<gene>
    <name evidence="10" type="ORF">BBOU_1478</name>
</gene>
<evidence type="ECO:0000256" key="4">
    <source>
        <dbReference type="ARBA" id="ARBA00022692"/>
    </source>
</evidence>
<dbReference type="GeneID" id="303204580"/>
<sequence>MSAYFNWSLVGKDFPRLVAVLPVTLMIVLIATIIGLLLGSLIAFLRIERIPVLSQIAAVFVSFVRGTPILVQLYIVYYGVPILLQSTLHIDISGWNKVMFVYIAYGLNTAAFQSETIRASIQSIPRTQTDACIACGLTKRQTYMKVIFPQMIRVAMPSFGTTTIALLQDTSLAFTIGVVDVVGRARALGAATFHTMEAYAGAAVIFVALSFILERVFAAIERNMSFTAHTPHIALRLKMPSLLLPRRANTATPTTPAAGLQIVAQNAATVAGA</sequence>
<evidence type="ECO:0000313" key="10">
    <source>
        <dbReference type="EMBL" id="KFI46387.1"/>
    </source>
</evidence>
<protein>
    <submittedName>
        <fullName evidence="10">Amino acid ABC transporter, ATP binding cassette membrane protein</fullName>
    </submittedName>
</protein>
<evidence type="ECO:0000256" key="3">
    <source>
        <dbReference type="ARBA" id="ARBA00022475"/>
    </source>
</evidence>
<accession>A0A086ZIN7</accession>
<evidence type="ECO:0000259" key="9">
    <source>
        <dbReference type="PROSITE" id="PS50928"/>
    </source>
</evidence>
<dbReference type="PROSITE" id="PS50928">
    <property type="entry name" value="ABC_TM1"/>
    <property type="match status" value="1"/>
</dbReference>
<dbReference type="NCBIfam" id="TIGR01726">
    <property type="entry name" value="HEQRo_perm_3TM"/>
    <property type="match status" value="1"/>
</dbReference>
<evidence type="ECO:0000256" key="7">
    <source>
        <dbReference type="ARBA" id="ARBA00023136"/>
    </source>
</evidence>
<feature type="transmembrane region" description="Helical" evidence="8">
    <location>
        <begin position="20"/>
        <end position="44"/>
    </location>
</feature>
<dbReference type="Proteomes" id="UP000029093">
    <property type="component" value="Unassembled WGS sequence"/>
</dbReference>
<proteinExistence type="inferred from homology"/>
<evidence type="ECO:0000256" key="8">
    <source>
        <dbReference type="RuleBase" id="RU363032"/>
    </source>
</evidence>
<dbReference type="SUPFAM" id="SSF161098">
    <property type="entry name" value="MetI-like"/>
    <property type="match status" value="1"/>
</dbReference>
<dbReference type="GO" id="GO:0043190">
    <property type="term" value="C:ATP-binding cassette (ABC) transporter complex"/>
    <property type="evidence" value="ECO:0007669"/>
    <property type="project" value="InterPro"/>
</dbReference>
<comment type="similarity">
    <text evidence="8">Belongs to the binding-protein-dependent transport system permease family.</text>
</comment>
<keyword evidence="2 8" id="KW-0813">Transport</keyword>
<keyword evidence="7 8" id="KW-0472">Membrane</keyword>